<reference evidence="7" key="1">
    <citation type="submission" date="2016-06" db="EMBL/GenBank/DDBJ databases">
        <authorList>
            <person name="Radolfova-Krizova L."/>
            <person name="Nemec A."/>
        </authorList>
    </citation>
    <scope>NUCLEOTIDE SEQUENCE [LARGE SCALE GENOMIC DNA]</scope>
    <source>
        <strain evidence="7">ANC 4275</strain>
    </source>
</reference>
<dbReference type="InterPro" id="IPR036271">
    <property type="entry name" value="Tet_transcr_reg_TetR-rel_C_sf"/>
</dbReference>
<dbReference type="PROSITE" id="PS50977">
    <property type="entry name" value="HTH_TETR_2"/>
    <property type="match status" value="1"/>
</dbReference>
<dbReference type="PANTHER" id="PTHR47506">
    <property type="entry name" value="TRANSCRIPTIONAL REGULATORY PROTEIN"/>
    <property type="match status" value="1"/>
</dbReference>
<evidence type="ECO:0000256" key="3">
    <source>
        <dbReference type="ARBA" id="ARBA00023163"/>
    </source>
</evidence>
<proteinExistence type="predicted"/>
<evidence type="ECO:0000256" key="1">
    <source>
        <dbReference type="ARBA" id="ARBA00023015"/>
    </source>
</evidence>
<evidence type="ECO:0000256" key="4">
    <source>
        <dbReference type="PROSITE-ProRule" id="PRU00335"/>
    </source>
</evidence>
<organism evidence="6 7">
    <name type="scientific">Acinetobacter gandensis</name>
    <dbReference type="NCBI Taxonomy" id="1443941"/>
    <lineage>
        <taxon>Bacteria</taxon>
        <taxon>Pseudomonadati</taxon>
        <taxon>Pseudomonadota</taxon>
        <taxon>Gammaproteobacteria</taxon>
        <taxon>Moraxellales</taxon>
        <taxon>Moraxellaceae</taxon>
        <taxon>Acinetobacter</taxon>
    </lineage>
</organism>
<dbReference type="GO" id="GO:0003677">
    <property type="term" value="F:DNA binding"/>
    <property type="evidence" value="ECO:0007669"/>
    <property type="project" value="UniProtKB-UniRule"/>
</dbReference>
<keyword evidence="7" id="KW-1185">Reference proteome</keyword>
<feature type="domain" description="HTH tetR-type" evidence="5">
    <location>
        <begin position="25"/>
        <end position="85"/>
    </location>
</feature>
<dbReference type="STRING" id="1443941.A9J31_11790"/>
<dbReference type="RefSeq" id="WP_067762139.1">
    <property type="nucleotide sequence ID" value="NZ_JBLZYA010000007.1"/>
</dbReference>
<dbReference type="SUPFAM" id="SSF46689">
    <property type="entry name" value="Homeodomain-like"/>
    <property type="match status" value="1"/>
</dbReference>
<dbReference type="OrthoDB" id="270177at2"/>
<keyword evidence="2 4" id="KW-0238">DNA-binding</keyword>
<keyword evidence="3" id="KW-0804">Transcription</keyword>
<accession>A0A1A7RE39</accession>
<sequence length="221" mass="25171">MDKSKQENQSVCNEQNTKRRGRPKCFNEQVALEQAMLLFWQHGYEGTSISDLTQALGITAPSLYATFGDKAALFDRCIVHYVQQEAMPAEQILQTATTAKIAVELYLYESIRHLVQKDKPKGCMLVVATMNCSQQNTFLQEHLKQIRLQSRNKLLERLNLGFEQGEIANLDKVMQLCDFYTTLLYGMTIQAIDGASADHLHSIVKNAMNMWDQIIFQSCLN</sequence>
<name>A0A1A7RE39_9GAMM</name>
<evidence type="ECO:0000256" key="2">
    <source>
        <dbReference type="ARBA" id="ARBA00023125"/>
    </source>
</evidence>
<evidence type="ECO:0000313" key="6">
    <source>
        <dbReference type="EMBL" id="OBX29789.1"/>
    </source>
</evidence>
<dbReference type="SUPFAM" id="SSF48498">
    <property type="entry name" value="Tetracyclin repressor-like, C-terminal domain"/>
    <property type="match status" value="1"/>
</dbReference>
<comment type="caution">
    <text evidence="6">The sequence shown here is derived from an EMBL/GenBank/DDBJ whole genome shotgun (WGS) entry which is preliminary data.</text>
</comment>
<dbReference type="InterPro" id="IPR009057">
    <property type="entry name" value="Homeodomain-like_sf"/>
</dbReference>
<feature type="DNA-binding region" description="H-T-H motif" evidence="4">
    <location>
        <begin position="48"/>
        <end position="67"/>
    </location>
</feature>
<dbReference type="Proteomes" id="UP000185753">
    <property type="component" value="Unassembled WGS sequence"/>
</dbReference>
<dbReference type="AlphaFoldDB" id="A0A1A7RE39"/>
<gene>
    <name evidence="6" type="ORF">A9J31_11790</name>
</gene>
<dbReference type="Gene3D" id="1.10.10.60">
    <property type="entry name" value="Homeodomain-like"/>
    <property type="match status" value="1"/>
</dbReference>
<dbReference type="Gene3D" id="1.10.357.10">
    <property type="entry name" value="Tetracycline Repressor, domain 2"/>
    <property type="match status" value="1"/>
</dbReference>
<dbReference type="Pfam" id="PF00440">
    <property type="entry name" value="TetR_N"/>
    <property type="match status" value="1"/>
</dbReference>
<evidence type="ECO:0000259" key="5">
    <source>
        <dbReference type="PROSITE" id="PS50977"/>
    </source>
</evidence>
<keyword evidence="1" id="KW-0805">Transcription regulation</keyword>
<evidence type="ECO:0000313" key="7">
    <source>
        <dbReference type="Proteomes" id="UP000185753"/>
    </source>
</evidence>
<dbReference type="InterPro" id="IPR001647">
    <property type="entry name" value="HTH_TetR"/>
</dbReference>
<dbReference type="EMBL" id="LZDS01000003">
    <property type="protein sequence ID" value="OBX29789.1"/>
    <property type="molecule type" value="Genomic_DNA"/>
</dbReference>
<dbReference type="PANTHER" id="PTHR47506:SF1">
    <property type="entry name" value="HTH-TYPE TRANSCRIPTIONAL REGULATOR YJDC"/>
    <property type="match status" value="1"/>
</dbReference>
<protein>
    <submittedName>
        <fullName evidence="6">TetR family transcriptional regulator</fullName>
    </submittedName>
</protein>